<keyword evidence="5 7" id="KW-0472">Membrane</keyword>
<dbReference type="EMBL" id="CP086719">
    <property type="protein sequence ID" value="WOO84273.1"/>
    <property type="molecule type" value="Genomic_DNA"/>
</dbReference>
<feature type="transmembrane region" description="Helical" evidence="7">
    <location>
        <begin position="483"/>
        <end position="505"/>
    </location>
</feature>
<evidence type="ECO:0000256" key="2">
    <source>
        <dbReference type="ARBA" id="ARBA00008066"/>
    </source>
</evidence>
<dbReference type="GO" id="GO:0015179">
    <property type="term" value="F:L-amino acid transmembrane transporter activity"/>
    <property type="evidence" value="ECO:0007669"/>
    <property type="project" value="TreeGrafter"/>
</dbReference>
<feature type="domain" description="Amino acid transporter transmembrane" evidence="8">
    <location>
        <begin position="211"/>
        <end position="571"/>
    </location>
</feature>
<evidence type="ECO:0000313" key="10">
    <source>
        <dbReference type="Proteomes" id="UP000827549"/>
    </source>
</evidence>
<feature type="transmembrane region" description="Helical" evidence="7">
    <location>
        <begin position="525"/>
        <end position="542"/>
    </location>
</feature>
<gene>
    <name evidence="9" type="primary">mtr_25</name>
    <name evidence="9" type="ORF">LOC62_06G007793</name>
</gene>
<dbReference type="Pfam" id="PF01490">
    <property type="entry name" value="Aa_trans"/>
    <property type="match status" value="1"/>
</dbReference>
<evidence type="ECO:0000256" key="7">
    <source>
        <dbReference type="SAM" id="Phobius"/>
    </source>
</evidence>
<proteinExistence type="inferred from homology"/>
<name>A0AAF0YCL5_9TREE</name>
<dbReference type="PANTHER" id="PTHR22950:SF461">
    <property type="entry name" value="AMINO ACID TRANSPORTER TRANSMEMBRANE DOMAIN-CONTAINING PROTEIN"/>
    <property type="match status" value="1"/>
</dbReference>
<evidence type="ECO:0000256" key="1">
    <source>
        <dbReference type="ARBA" id="ARBA00004141"/>
    </source>
</evidence>
<organism evidence="9 10">
    <name type="scientific">Vanrija pseudolonga</name>
    <dbReference type="NCBI Taxonomy" id="143232"/>
    <lineage>
        <taxon>Eukaryota</taxon>
        <taxon>Fungi</taxon>
        <taxon>Dikarya</taxon>
        <taxon>Basidiomycota</taxon>
        <taxon>Agaricomycotina</taxon>
        <taxon>Tremellomycetes</taxon>
        <taxon>Trichosporonales</taxon>
        <taxon>Trichosporonaceae</taxon>
        <taxon>Vanrija</taxon>
    </lineage>
</organism>
<keyword evidence="3 7" id="KW-0812">Transmembrane</keyword>
<feature type="transmembrane region" description="Helical" evidence="7">
    <location>
        <begin position="401"/>
        <end position="422"/>
    </location>
</feature>
<keyword evidence="4 7" id="KW-1133">Transmembrane helix</keyword>
<feature type="transmembrane region" description="Helical" evidence="7">
    <location>
        <begin position="350"/>
        <end position="372"/>
    </location>
</feature>
<feature type="transmembrane region" description="Helical" evidence="7">
    <location>
        <begin position="443"/>
        <end position="463"/>
    </location>
</feature>
<dbReference type="RefSeq" id="XP_062630299.1">
    <property type="nucleotide sequence ID" value="XM_062774315.1"/>
</dbReference>
<reference evidence="9" key="1">
    <citation type="submission" date="2023-10" db="EMBL/GenBank/DDBJ databases">
        <authorList>
            <person name="Noh H."/>
        </authorList>
    </citation>
    <scope>NUCLEOTIDE SEQUENCE</scope>
    <source>
        <strain evidence="9">DUCC4014</strain>
    </source>
</reference>
<feature type="transmembrane region" description="Helical" evidence="7">
    <location>
        <begin position="238"/>
        <end position="259"/>
    </location>
</feature>
<feature type="transmembrane region" description="Helical" evidence="7">
    <location>
        <begin position="290"/>
        <end position="308"/>
    </location>
</feature>
<evidence type="ECO:0000256" key="5">
    <source>
        <dbReference type="ARBA" id="ARBA00023136"/>
    </source>
</evidence>
<feature type="transmembrane region" description="Helical" evidence="7">
    <location>
        <begin position="214"/>
        <end position="232"/>
    </location>
</feature>
<evidence type="ECO:0000313" key="9">
    <source>
        <dbReference type="EMBL" id="WOO84273.1"/>
    </source>
</evidence>
<protein>
    <submittedName>
        <fullName evidence="9">N amino acid transport system protein</fullName>
    </submittedName>
</protein>
<evidence type="ECO:0000256" key="3">
    <source>
        <dbReference type="ARBA" id="ARBA00022692"/>
    </source>
</evidence>
<dbReference type="PANTHER" id="PTHR22950">
    <property type="entry name" value="AMINO ACID TRANSPORTER"/>
    <property type="match status" value="1"/>
</dbReference>
<evidence type="ECO:0000259" key="8">
    <source>
        <dbReference type="Pfam" id="PF01490"/>
    </source>
</evidence>
<feature type="transmembrane region" description="Helical" evidence="7">
    <location>
        <begin position="619"/>
        <end position="644"/>
    </location>
</feature>
<keyword evidence="10" id="KW-1185">Reference proteome</keyword>
<dbReference type="InterPro" id="IPR013057">
    <property type="entry name" value="AA_transpt_TM"/>
</dbReference>
<feature type="transmembrane region" description="Helical" evidence="7">
    <location>
        <begin position="314"/>
        <end position="338"/>
    </location>
</feature>
<accession>A0AAF0YCL5</accession>
<sequence>MSTEKEPLHLCGGAQGSTVSLSHHPEPSKETHTPEGDDGRHPSTGHLMDSGNEEIDHTDPFTVDDFYDHKRNTHPLEVYLHHAALERAREASDDRPIPDAPWIALVKRCTRRKDAIVLPHSPGQDRIPVIPAGPTAPMPIIPGTRIGTWPCDDSPAATPPASSPLDEKADAALVGVQTAHSSLQAQQDAEAAETLASERETAYHMLRCLGWQTVFYLITADVLGIITAPMTFRQLGYGPGILVFTGFFLFAFLSGQILWRLYLRLDSAEYPITCYGDLGERTFGRIVRHVFNILQSIQLIFNVGIILVGDGQTLSALISDAFCYYGLNGFFAIAGLLISQMKSLRNVAWFTNLSIWLSIAVMILTMVATGLYPPVPSQSGYKDLSQPIIRSGWTPSYNHGWYAQITGVQLAVFSYGGAMIFTEFMTEMRRPRDFWKSAFIAQTFVWLMYMTFGLFCYSMQGQYTAVLPMINFTSIAFQAVTNFINLLTMSVTAILYANIGVKVFYQNVLREYLKAPPLHSRKGGLIWSITVAVYWGLAWLVGAAVPDLLALVTIVGASCTLQFTFTFPPLLLLGHWVQTDALEGDRNQGRLIEGRDPLADRADTWRDMSRWRRGFKRYWWVKTWLVIQTVCSLGLSALGMYAGIRSAKDAYAQGNTKSFSCIAPGSDASVS</sequence>
<feature type="compositionally biased region" description="Basic and acidic residues" evidence="6">
    <location>
        <begin position="23"/>
        <end position="41"/>
    </location>
</feature>
<dbReference type="Proteomes" id="UP000827549">
    <property type="component" value="Chromosome 6"/>
</dbReference>
<feature type="transmembrane region" description="Helical" evidence="7">
    <location>
        <begin position="548"/>
        <end position="573"/>
    </location>
</feature>
<dbReference type="AlphaFoldDB" id="A0AAF0YCL5"/>
<feature type="region of interest" description="Disordered" evidence="6">
    <location>
        <begin position="1"/>
        <end position="60"/>
    </location>
</feature>
<evidence type="ECO:0000256" key="6">
    <source>
        <dbReference type="SAM" id="MobiDB-lite"/>
    </source>
</evidence>
<dbReference type="GeneID" id="87810964"/>
<evidence type="ECO:0000256" key="4">
    <source>
        <dbReference type="ARBA" id="ARBA00022989"/>
    </source>
</evidence>
<dbReference type="GO" id="GO:0016020">
    <property type="term" value="C:membrane"/>
    <property type="evidence" value="ECO:0007669"/>
    <property type="project" value="UniProtKB-SubCell"/>
</dbReference>
<comment type="subcellular location">
    <subcellularLocation>
        <location evidence="1">Membrane</location>
        <topology evidence="1">Multi-pass membrane protein</topology>
    </subcellularLocation>
</comment>
<comment type="similarity">
    <text evidence="2">Belongs to the amino acid/polyamine transporter 2 family.</text>
</comment>